<dbReference type="InterPro" id="IPR002035">
    <property type="entry name" value="VWF_A"/>
</dbReference>
<keyword evidence="1" id="KW-1133">Transmembrane helix</keyword>
<dbReference type="SUPFAM" id="SSF53300">
    <property type="entry name" value="vWA-like"/>
    <property type="match status" value="1"/>
</dbReference>
<keyword evidence="1" id="KW-0812">Transmembrane</keyword>
<dbReference type="Gene3D" id="3.40.50.410">
    <property type="entry name" value="von Willebrand factor, type A domain"/>
    <property type="match status" value="1"/>
</dbReference>
<reference evidence="3 4" key="1">
    <citation type="submission" date="2022-11" db="EMBL/GenBank/DDBJ databases">
        <title>Spartinivicinus poritis sp. nov., isolated from scleractinian coral Porites lutea.</title>
        <authorList>
            <person name="Zhang G."/>
            <person name="Cai L."/>
            <person name="Wei Q."/>
        </authorList>
    </citation>
    <scope>NUCLEOTIDE SEQUENCE [LARGE SCALE GENOMIC DNA]</scope>
    <source>
        <strain evidence="3 4">A2-2</strain>
    </source>
</reference>
<evidence type="ECO:0000313" key="4">
    <source>
        <dbReference type="Proteomes" id="UP001528823"/>
    </source>
</evidence>
<comment type="caution">
    <text evidence="3">The sequence shown here is derived from an EMBL/GenBank/DDBJ whole genome shotgun (WGS) entry which is preliminary data.</text>
</comment>
<feature type="transmembrane region" description="Helical" evidence="1">
    <location>
        <begin position="21"/>
        <end position="39"/>
    </location>
</feature>
<evidence type="ECO:0000313" key="3">
    <source>
        <dbReference type="EMBL" id="MDE1463986.1"/>
    </source>
</evidence>
<evidence type="ECO:0000259" key="2">
    <source>
        <dbReference type="Pfam" id="PF13768"/>
    </source>
</evidence>
<dbReference type="PANTHER" id="PTHR45737">
    <property type="entry name" value="VON WILLEBRAND FACTOR A DOMAIN-CONTAINING PROTEIN 5A"/>
    <property type="match status" value="1"/>
</dbReference>
<dbReference type="Pfam" id="PF13768">
    <property type="entry name" value="VWA_3"/>
    <property type="match status" value="1"/>
</dbReference>
<name>A0ABT5UC78_9GAMM</name>
<dbReference type="InterPro" id="IPR036465">
    <property type="entry name" value="vWFA_dom_sf"/>
</dbReference>
<accession>A0ABT5UC78</accession>
<keyword evidence="4" id="KW-1185">Reference proteome</keyword>
<dbReference type="EMBL" id="JAPMOU010000027">
    <property type="protein sequence ID" value="MDE1463986.1"/>
    <property type="molecule type" value="Genomic_DNA"/>
</dbReference>
<dbReference type="RefSeq" id="WP_274690318.1">
    <property type="nucleotide sequence ID" value="NZ_JAPMOU010000027.1"/>
</dbReference>
<sequence length="283" mass="31218">MTISKMKPNKNKVYINYRLRYLVYSCLMLTIAMTLLASFQSGAEQTYFHPLLSLTQYTESKPIISDTNLLANQQSEQPLIAKEQLFIIDSSQLMSKPSLSTAKTLLIKALLQLTPNDRFNIIAVNSNFQQLFPNSKRANLLSVADAIAFVDTLSINGKGELLPALRVSAASPVPKDIGNSQIILLSSGQLGYQQLLEFTQRHIGKKQLFSFVIESQTHVILVKDVAHAKSRALQIISLGSNKTENTNIALQLLALPVAQSYSITPTSLTKEIKATTSLLSHSL</sequence>
<dbReference type="PANTHER" id="PTHR45737:SF6">
    <property type="entry name" value="VON WILLEBRAND FACTOR A DOMAIN-CONTAINING PROTEIN 5A"/>
    <property type="match status" value="1"/>
</dbReference>
<feature type="domain" description="VWFA" evidence="2">
    <location>
        <begin position="85"/>
        <end position="217"/>
    </location>
</feature>
<evidence type="ECO:0000256" key="1">
    <source>
        <dbReference type="SAM" id="Phobius"/>
    </source>
</evidence>
<organism evidence="3 4">
    <name type="scientific">Spartinivicinus poritis</name>
    <dbReference type="NCBI Taxonomy" id="2994640"/>
    <lineage>
        <taxon>Bacteria</taxon>
        <taxon>Pseudomonadati</taxon>
        <taxon>Pseudomonadota</taxon>
        <taxon>Gammaproteobacteria</taxon>
        <taxon>Oceanospirillales</taxon>
        <taxon>Zooshikellaceae</taxon>
        <taxon>Spartinivicinus</taxon>
    </lineage>
</organism>
<keyword evidence="1" id="KW-0472">Membrane</keyword>
<protein>
    <submittedName>
        <fullName evidence="3">VWA domain-containing protein</fullName>
    </submittedName>
</protein>
<dbReference type="Proteomes" id="UP001528823">
    <property type="component" value="Unassembled WGS sequence"/>
</dbReference>
<gene>
    <name evidence="3" type="ORF">ORQ98_18695</name>
</gene>
<proteinExistence type="predicted"/>